<feature type="compositionally biased region" description="Acidic residues" evidence="2">
    <location>
        <begin position="18"/>
        <end position="34"/>
    </location>
</feature>
<dbReference type="GO" id="GO:0008277">
    <property type="term" value="P:regulation of G protein-coupled receptor signaling pathway"/>
    <property type="evidence" value="ECO:0007669"/>
    <property type="project" value="TreeGrafter"/>
</dbReference>
<feature type="region of interest" description="Disordered" evidence="2">
    <location>
        <begin position="1"/>
        <end position="58"/>
    </location>
</feature>
<keyword evidence="1" id="KW-0175">Coiled coil</keyword>
<sequence>MGKSLLKPRESKTISAISDDEPLYDSVPSDEDYSSIDSQSIRSMHTDTKGEMTAESMTAEHCEAPVTTEEFMSVRRALAESQATIEQLVAVKSDLERNLTDMHSKMESLLMENQTLRTHRDSTMVEHMANGIDDEAQDSETELIQIRQIKPQIRPSSMIEMRDPSRQLMQTSPGSSGQISGASSVSNIMLAGSAQSSSNSNLEDRLNANEGIYDVPNPVLPQGSNGERQVQDVLSAIRESSESEGQDSVSSQGAVGDDDPAMPTQEEVVKKTEKVTKKIQELLQTAQEGNHNR</sequence>
<feature type="region of interest" description="Disordered" evidence="2">
    <location>
        <begin position="213"/>
        <end position="274"/>
    </location>
</feature>
<dbReference type="EMBL" id="JBAMIC010004070">
    <property type="protein sequence ID" value="KAK7087891.1"/>
    <property type="molecule type" value="Genomic_DNA"/>
</dbReference>
<dbReference type="GO" id="GO:0031267">
    <property type="term" value="F:small GTPase binding"/>
    <property type="evidence" value="ECO:0007669"/>
    <property type="project" value="TreeGrafter"/>
</dbReference>
<proteinExistence type="predicted"/>
<dbReference type="GO" id="GO:0098793">
    <property type="term" value="C:presynapse"/>
    <property type="evidence" value="ECO:0007669"/>
    <property type="project" value="GOC"/>
</dbReference>
<evidence type="ECO:0000313" key="4">
    <source>
        <dbReference type="EMBL" id="KAK7087891.1"/>
    </source>
</evidence>
<dbReference type="GO" id="GO:0007420">
    <property type="term" value="P:brain development"/>
    <property type="evidence" value="ECO:0007669"/>
    <property type="project" value="InterPro"/>
</dbReference>
<feature type="coiled-coil region" evidence="1">
    <location>
        <begin position="78"/>
        <end position="112"/>
    </location>
</feature>
<dbReference type="Pfam" id="PF16559">
    <property type="entry name" value="GIT_CC"/>
    <property type="match status" value="1"/>
</dbReference>
<keyword evidence="5" id="KW-1185">Reference proteome</keyword>
<name>A0AAN9AJB3_9CAEN</name>
<dbReference type="GO" id="GO:0036465">
    <property type="term" value="P:synaptic vesicle recycling"/>
    <property type="evidence" value="ECO:0007669"/>
    <property type="project" value="TreeGrafter"/>
</dbReference>
<dbReference type="InterPro" id="IPR032352">
    <property type="entry name" value="GIT1/2_CC"/>
</dbReference>
<feature type="compositionally biased region" description="Basic and acidic residues" evidence="2">
    <location>
        <begin position="44"/>
        <end position="58"/>
    </location>
</feature>
<organism evidence="4 5">
    <name type="scientific">Littorina saxatilis</name>
    <dbReference type="NCBI Taxonomy" id="31220"/>
    <lineage>
        <taxon>Eukaryota</taxon>
        <taxon>Metazoa</taxon>
        <taxon>Spiralia</taxon>
        <taxon>Lophotrochozoa</taxon>
        <taxon>Mollusca</taxon>
        <taxon>Gastropoda</taxon>
        <taxon>Caenogastropoda</taxon>
        <taxon>Littorinimorpha</taxon>
        <taxon>Littorinoidea</taxon>
        <taxon>Littorinidae</taxon>
        <taxon>Littorina</taxon>
    </lineage>
</organism>
<comment type="caution">
    <text evidence="4">The sequence shown here is derived from an EMBL/GenBank/DDBJ whole genome shotgun (WGS) entry which is preliminary data.</text>
</comment>
<protein>
    <recommendedName>
        <fullName evidence="3">Arf GTPase-activating protein GIT1/2 coiled-coil domain-containing protein</fullName>
    </recommendedName>
</protein>
<evidence type="ECO:0000256" key="1">
    <source>
        <dbReference type="SAM" id="Coils"/>
    </source>
</evidence>
<evidence type="ECO:0000259" key="3">
    <source>
        <dbReference type="Pfam" id="PF16559"/>
    </source>
</evidence>
<evidence type="ECO:0000313" key="5">
    <source>
        <dbReference type="Proteomes" id="UP001374579"/>
    </source>
</evidence>
<reference evidence="4 5" key="1">
    <citation type="submission" date="2024-02" db="EMBL/GenBank/DDBJ databases">
        <title>Chromosome-scale genome assembly of the rough periwinkle Littorina saxatilis.</title>
        <authorList>
            <person name="De Jode A."/>
            <person name="Faria R."/>
            <person name="Formenti G."/>
            <person name="Sims Y."/>
            <person name="Smith T.P."/>
            <person name="Tracey A."/>
            <person name="Wood J.M.D."/>
            <person name="Zagrodzka Z.B."/>
            <person name="Johannesson K."/>
            <person name="Butlin R.K."/>
            <person name="Leder E.H."/>
        </authorList>
    </citation>
    <scope>NUCLEOTIDE SEQUENCE [LARGE SCALE GENOMIC DNA]</scope>
    <source>
        <strain evidence="4">Snail1</strain>
        <tissue evidence="4">Muscle</tissue>
    </source>
</reference>
<dbReference type="Proteomes" id="UP001374579">
    <property type="component" value="Unassembled WGS sequence"/>
</dbReference>
<dbReference type="Gene3D" id="1.20.5.170">
    <property type="match status" value="1"/>
</dbReference>
<evidence type="ECO:0000256" key="2">
    <source>
        <dbReference type="SAM" id="MobiDB-lite"/>
    </source>
</evidence>
<dbReference type="GO" id="GO:0032012">
    <property type="term" value="P:regulation of ARF protein signal transduction"/>
    <property type="evidence" value="ECO:0007669"/>
    <property type="project" value="InterPro"/>
</dbReference>
<gene>
    <name evidence="4" type="ORF">V1264_021883</name>
</gene>
<dbReference type="PANTHER" id="PTHR46097">
    <property type="entry name" value="G PROTEIN-COUPLED RECEPTOR KINASE INTERACTING ARFGAP"/>
    <property type="match status" value="1"/>
</dbReference>
<dbReference type="PANTHER" id="PTHR46097:SF3">
    <property type="entry name" value="ARF GTPASE-ACTIVATING PROTEIN GIT"/>
    <property type="match status" value="1"/>
</dbReference>
<dbReference type="AlphaFoldDB" id="A0AAN9AJB3"/>
<dbReference type="GO" id="GO:0005096">
    <property type="term" value="F:GTPase activator activity"/>
    <property type="evidence" value="ECO:0007669"/>
    <property type="project" value="InterPro"/>
</dbReference>
<feature type="domain" description="Arf GTPase-activating protein GIT1/2 coiled-coil" evidence="3">
    <location>
        <begin position="62"/>
        <end position="118"/>
    </location>
</feature>
<dbReference type="InterPro" id="IPR047161">
    <property type="entry name" value="GIT-like"/>
</dbReference>
<accession>A0AAN9AJB3</accession>
<dbReference type="Gene3D" id="1.20.120.330">
    <property type="entry name" value="Nucleotidyltransferases domain 2"/>
    <property type="match status" value="1"/>
</dbReference>